<reference evidence="6" key="2">
    <citation type="submission" date="2022-07" db="EMBL/GenBank/DDBJ databases">
        <authorList>
            <person name="Goncalves M.F.M."/>
            <person name="Hilario S."/>
            <person name="Van De Peer Y."/>
            <person name="Esteves A.C."/>
            <person name="Alves A."/>
        </authorList>
    </citation>
    <scope>NUCLEOTIDE SEQUENCE</scope>
    <source>
        <strain evidence="6">MUM 19.33</strain>
    </source>
</reference>
<dbReference type="PANTHER" id="PTHR43735:SF3">
    <property type="entry name" value="FERROPTOSIS SUPPRESSOR PROTEIN 1"/>
    <property type="match status" value="1"/>
</dbReference>
<keyword evidence="2" id="KW-0285">Flavoprotein</keyword>
<evidence type="ECO:0000313" key="6">
    <source>
        <dbReference type="EMBL" id="KAI6782860.1"/>
    </source>
</evidence>
<name>A0A9P9Y3W8_9HYPO</name>
<dbReference type="InterPro" id="IPR023753">
    <property type="entry name" value="FAD/NAD-binding_dom"/>
</dbReference>
<feature type="domain" description="FAD/NAD(P)-binding" evidence="5">
    <location>
        <begin position="3"/>
        <end position="306"/>
    </location>
</feature>
<dbReference type="Pfam" id="PF07992">
    <property type="entry name" value="Pyr_redox_2"/>
    <property type="match status" value="1"/>
</dbReference>
<gene>
    <name evidence="6" type="ORF">J7T54_002019</name>
</gene>
<evidence type="ECO:0000256" key="2">
    <source>
        <dbReference type="ARBA" id="ARBA00022630"/>
    </source>
</evidence>
<sequence>MKTIVVLGAGLAAMPLIRQTMRNVVLPYDSYKLIVVAPNTHMLFPLAMPRVLVPGAMSEDKVFLPVSSQFSEYPGDKFQFLQGTAESLIPESNQLSVKGVDENQTKLSYDYLIVATGSSSRDNTPWKTLGTTEKTKERLFEIRKEVEQAKTIVIAGGGATGTETAGEFGCEYAQSGQKAVYFVYNDELPLVADMIPKVRRQAKIELERQKVKLIPNSKITKITTSGQETVLEITDKTGKTNELKAGAYISATGVVPNASFAPASMLDAEGFIKQTTTLQAEGHDNIFVAGDVGSLEMSKAMVAAAQTDHLVKYMPGYVLRGEAIATYTPDTKSVYAITLGRSKATGQMNGWKLPGFLISLAKRNFFSEQAPDIAKGKKTSNITYEK</sequence>
<evidence type="ECO:0000256" key="3">
    <source>
        <dbReference type="ARBA" id="ARBA00022827"/>
    </source>
</evidence>
<dbReference type="GO" id="GO:0005737">
    <property type="term" value="C:cytoplasm"/>
    <property type="evidence" value="ECO:0007669"/>
    <property type="project" value="TreeGrafter"/>
</dbReference>
<dbReference type="GeneID" id="75828535"/>
<evidence type="ECO:0000256" key="4">
    <source>
        <dbReference type="ARBA" id="ARBA00023002"/>
    </source>
</evidence>
<accession>A0A9P9Y3W8</accession>
<dbReference type="PRINTS" id="PR00368">
    <property type="entry name" value="FADPNR"/>
</dbReference>
<comment type="similarity">
    <text evidence="1">Belongs to the FAD-dependent oxidoreductase family.</text>
</comment>
<keyword evidence="4" id="KW-0560">Oxidoreductase</keyword>
<comment type="caution">
    <text evidence="6">The sequence shown here is derived from an EMBL/GenBank/DDBJ whole genome shotgun (WGS) entry which is preliminary data.</text>
</comment>
<dbReference type="Gene3D" id="3.50.50.100">
    <property type="match status" value="1"/>
</dbReference>
<dbReference type="Proteomes" id="UP001055219">
    <property type="component" value="Unassembled WGS sequence"/>
</dbReference>
<organism evidence="6 7">
    <name type="scientific">Emericellopsis cladophorae</name>
    <dbReference type="NCBI Taxonomy" id="2686198"/>
    <lineage>
        <taxon>Eukaryota</taxon>
        <taxon>Fungi</taxon>
        <taxon>Dikarya</taxon>
        <taxon>Ascomycota</taxon>
        <taxon>Pezizomycotina</taxon>
        <taxon>Sordariomycetes</taxon>
        <taxon>Hypocreomycetidae</taxon>
        <taxon>Hypocreales</taxon>
        <taxon>Bionectriaceae</taxon>
        <taxon>Emericellopsis</taxon>
    </lineage>
</organism>
<evidence type="ECO:0000259" key="5">
    <source>
        <dbReference type="Pfam" id="PF07992"/>
    </source>
</evidence>
<dbReference type="SUPFAM" id="SSF51905">
    <property type="entry name" value="FAD/NAD(P)-binding domain"/>
    <property type="match status" value="1"/>
</dbReference>
<protein>
    <recommendedName>
        <fullName evidence="5">FAD/NAD(P)-binding domain-containing protein</fullName>
    </recommendedName>
</protein>
<proteinExistence type="inferred from homology"/>
<evidence type="ECO:0000256" key="1">
    <source>
        <dbReference type="ARBA" id="ARBA00006442"/>
    </source>
</evidence>
<dbReference type="AlphaFoldDB" id="A0A9P9Y3W8"/>
<dbReference type="GO" id="GO:0050660">
    <property type="term" value="F:flavin adenine dinucleotide binding"/>
    <property type="evidence" value="ECO:0007669"/>
    <property type="project" value="TreeGrafter"/>
</dbReference>
<dbReference type="GO" id="GO:0004174">
    <property type="term" value="F:electron-transferring-flavoprotein dehydrogenase activity"/>
    <property type="evidence" value="ECO:0007669"/>
    <property type="project" value="TreeGrafter"/>
</dbReference>
<keyword evidence="7" id="KW-1185">Reference proteome</keyword>
<evidence type="ECO:0000313" key="7">
    <source>
        <dbReference type="Proteomes" id="UP001055219"/>
    </source>
</evidence>
<keyword evidence="3" id="KW-0274">FAD</keyword>
<dbReference type="RefSeq" id="XP_051363716.1">
    <property type="nucleotide sequence ID" value="XM_051504613.1"/>
</dbReference>
<dbReference type="EMBL" id="JAGIXG020000010">
    <property type="protein sequence ID" value="KAI6782860.1"/>
    <property type="molecule type" value="Genomic_DNA"/>
</dbReference>
<dbReference type="OrthoDB" id="202203at2759"/>
<dbReference type="PANTHER" id="PTHR43735">
    <property type="entry name" value="APOPTOSIS-INDUCING FACTOR 1"/>
    <property type="match status" value="1"/>
</dbReference>
<dbReference type="InterPro" id="IPR036188">
    <property type="entry name" value="FAD/NAD-bd_sf"/>
</dbReference>
<reference evidence="6" key="1">
    <citation type="journal article" date="2021" name="J Fungi (Basel)">
        <title>Genomic and Metabolomic Analyses of the Marine Fungus Emericellopsis cladophorae: Insights into Saltwater Adaptability Mechanisms and Its Biosynthetic Potential.</title>
        <authorList>
            <person name="Goncalves M.F.M."/>
            <person name="Hilario S."/>
            <person name="Van de Peer Y."/>
            <person name="Esteves A.C."/>
            <person name="Alves A."/>
        </authorList>
    </citation>
    <scope>NUCLEOTIDE SEQUENCE</scope>
    <source>
        <strain evidence="6">MUM 19.33</strain>
    </source>
</reference>